<accession>L0IBS9</accession>
<feature type="domain" description="eCIS core" evidence="2">
    <location>
        <begin position="11"/>
        <end position="56"/>
    </location>
</feature>
<dbReference type="HOGENOM" id="CLU_046641_0_0_2"/>
<dbReference type="Proteomes" id="UP000010846">
    <property type="component" value="Chromosome"/>
</dbReference>
<evidence type="ECO:0000313" key="3">
    <source>
        <dbReference type="EMBL" id="AGB15392.1"/>
    </source>
</evidence>
<dbReference type="KEGG" id="hru:Halru_0766"/>
<dbReference type="eggNOG" id="arCOG10869">
    <property type="taxonomic scope" value="Archaea"/>
</dbReference>
<dbReference type="STRING" id="797302.Halru_0766"/>
<proteinExistence type="predicted"/>
<evidence type="ECO:0000259" key="2">
    <source>
        <dbReference type="Pfam" id="PF13699"/>
    </source>
</evidence>
<organism evidence="3 4">
    <name type="scientific">Halovivax ruber (strain DSM 18193 / JCM 13892 / XH-70)</name>
    <dbReference type="NCBI Taxonomy" id="797302"/>
    <lineage>
        <taxon>Archaea</taxon>
        <taxon>Methanobacteriati</taxon>
        <taxon>Methanobacteriota</taxon>
        <taxon>Stenosarchaea group</taxon>
        <taxon>Halobacteria</taxon>
        <taxon>Halobacteriales</taxon>
        <taxon>Natrialbaceae</taxon>
        <taxon>Halovivax</taxon>
    </lineage>
</organism>
<dbReference type="AlphaFoldDB" id="L0IBS9"/>
<dbReference type="InterPro" id="IPR025295">
    <property type="entry name" value="eCIS_core_dom"/>
</dbReference>
<gene>
    <name evidence="3" type="ordered locus">Halru_0766</name>
</gene>
<keyword evidence="4" id="KW-1185">Reference proteome</keyword>
<dbReference type="EMBL" id="CP003050">
    <property type="protein sequence ID" value="AGB15392.1"/>
    <property type="molecule type" value="Genomic_DNA"/>
</dbReference>
<protein>
    <recommendedName>
        <fullName evidence="2">eCIS core domain-containing protein</fullName>
    </recommendedName>
</protein>
<feature type="region of interest" description="Disordered" evidence="1">
    <location>
        <begin position="185"/>
        <end position="206"/>
    </location>
</feature>
<reference evidence="3" key="1">
    <citation type="submission" date="2011-09" db="EMBL/GenBank/DDBJ databases">
        <title>Complete sequence of Halovivax ruber XH-70.</title>
        <authorList>
            <consortium name="US DOE Joint Genome Institute"/>
            <person name="Lucas S."/>
            <person name="Han J."/>
            <person name="Lapidus A."/>
            <person name="Cheng J.-F."/>
            <person name="Goodwin L."/>
            <person name="Pitluck S."/>
            <person name="Peters L."/>
            <person name="Mikhailova N."/>
            <person name="Davenport K."/>
            <person name="Detter J.C."/>
            <person name="Han C."/>
            <person name="Tapia R."/>
            <person name="Land M."/>
            <person name="Hauser L."/>
            <person name="Kyrpides N."/>
            <person name="Ivanova N."/>
            <person name="Pagani I."/>
            <person name="Sproer C."/>
            <person name="Anderson I."/>
            <person name="Woyke T."/>
        </authorList>
    </citation>
    <scope>NUCLEOTIDE SEQUENCE</scope>
    <source>
        <strain evidence="3">XH-70</strain>
    </source>
</reference>
<evidence type="ECO:0000256" key="1">
    <source>
        <dbReference type="SAM" id="MobiDB-lite"/>
    </source>
</evidence>
<dbReference type="Pfam" id="PF13699">
    <property type="entry name" value="eCIS_core"/>
    <property type="match status" value="1"/>
</dbReference>
<sequence length="344" mass="37785">MTVADPCWHLCERNDTRAFTCGNAIVFNDGEYDPESAEGQYLLAHELAHVKQQTGGANGVRAAGVASGSEATHETGAAISMMPQGDADLEIDPDPQLEREADQAAEDALSGEEPLVVDRLGTDVHIQRVPENKVFEAMALFEAENESGEISDFREDQNENRLAYLHGVAQDVIEKQQKESELASKQELQNSPSKAAQEVAKRGPSQADIKTQIENLKSDIDVDLSDVALTEDQRELLDGNVEISKWDKASWGLIKKILSATTIPALISLANLGSSAADYDIDKRGSQTIGQFRQGKITSLDDLKDIWRQTNGSLEERAKQIEQEIREGTWLEDQSRGLSHSTQE</sequence>
<name>L0IBS9_HALRX</name>
<evidence type="ECO:0000313" key="4">
    <source>
        <dbReference type="Proteomes" id="UP000010846"/>
    </source>
</evidence>